<organism evidence="6 7">
    <name type="scientific">Gehongia tenuis</name>
    <dbReference type="NCBI Taxonomy" id="2763655"/>
    <lineage>
        <taxon>Bacteria</taxon>
        <taxon>Bacillati</taxon>
        <taxon>Bacillota</taxon>
        <taxon>Clostridia</taxon>
        <taxon>Christensenellales</taxon>
        <taxon>Christensenellaceae</taxon>
        <taxon>Gehongia</taxon>
    </lineage>
</organism>
<evidence type="ECO:0000256" key="3">
    <source>
        <dbReference type="ARBA" id="ARBA00022777"/>
    </source>
</evidence>
<keyword evidence="2 4" id="KW-0808">Transferase</keyword>
<dbReference type="AlphaFoldDB" id="A0A926HQF0"/>
<dbReference type="PANTHER" id="PTHR10584">
    <property type="entry name" value="SUGAR KINASE"/>
    <property type="match status" value="1"/>
</dbReference>
<gene>
    <name evidence="6" type="ORF">H8696_09810</name>
</gene>
<dbReference type="InterPro" id="IPR002139">
    <property type="entry name" value="Ribo/fructo_kinase"/>
</dbReference>
<protein>
    <submittedName>
        <fullName evidence="6">Carbohydrate kinase family protein</fullName>
    </submittedName>
</protein>
<keyword evidence="7" id="KW-1185">Reference proteome</keyword>
<comment type="similarity">
    <text evidence="1 4">Belongs to the carbohydrate kinase PfkB family.</text>
</comment>
<sequence>MAQNWDVICVGAALVDVPLKPVDKSIFDHESYPLDNIAMTIGGDAINEATILSRLGAKVALNALVGNDPAGWYIRSFCEKNGVDTKGLTVDEAVNTSINIGLVAADGERTFVTNRNGSLWKMELQHVNMELIAQARVLSLASFFNNPRLDGKALVEVFRRAKDAGLIICADMIFPRLGETLEDVREALSYVDYFFANRDEAALLAQKESLQEIADVFLVAGVRNIIIKVGKDGCYIQNAEQAYSIPAFKGAKMADTIGAGDNFAAGFIRAILDGRSVKECGEYANAVASLSVEGVGATSGVRSREQVKERYEAYRMQGGDR</sequence>
<dbReference type="GO" id="GO:0005829">
    <property type="term" value="C:cytosol"/>
    <property type="evidence" value="ECO:0007669"/>
    <property type="project" value="TreeGrafter"/>
</dbReference>
<dbReference type="PROSITE" id="PS00584">
    <property type="entry name" value="PFKB_KINASES_2"/>
    <property type="match status" value="1"/>
</dbReference>
<dbReference type="CDD" id="cd01166">
    <property type="entry name" value="KdgK"/>
    <property type="match status" value="1"/>
</dbReference>
<dbReference type="GO" id="GO:0016301">
    <property type="term" value="F:kinase activity"/>
    <property type="evidence" value="ECO:0007669"/>
    <property type="project" value="UniProtKB-KW"/>
</dbReference>
<proteinExistence type="inferred from homology"/>
<name>A0A926HQF0_9FIRM</name>
<dbReference type="PROSITE" id="PS00583">
    <property type="entry name" value="PFKB_KINASES_1"/>
    <property type="match status" value="1"/>
</dbReference>
<dbReference type="PANTHER" id="PTHR10584:SF166">
    <property type="entry name" value="RIBOKINASE"/>
    <property type="match status" value="1"/>
</dbReference>
<dbReference type="Pfam" id="PF00294">
    <property type="entry name" value="PfkB"/>
    <property type="match status" value="1"/>
</dbReference>
<accession>A0A926HQF0</accession>
<dbReference type="InterPro" id="IPR002173">
    <property type="entry name" value="Carboh/pur_kinase_PfkB_CS"/>
</dbReference>
<evidence type="ECO:0000259" key="5">
    <source>
        <dbReference type="Pfam" id="PF00294"/>
    </source>
</evidence>
<comment type="caution">
    <text evidence="6">The sequence shown here is derived from an EMBL/GenBank/DDBJ whole genome shotgun (WGS) entry which is preliminary data.</text>
</comment>
<evidence type="ECO:0000313" key="6">
    <source>
        <dbReference type="EMBL" id="MBC8532143.1"/>
    </source>
</evidence>
<evidence type="ECO:0000256" key="2">
    <source>
        <dbReference type="ARBA" id="ARBA00022679"/>
    </source>
</evidence>
<reference evidence="6" key="1">
    <citation type="submission" date="2020-08" db="EMBL/GenBank/DDBJ databases">
        <title>Genome public.</title>
        <authorList>
            <person name="Liu C."/>
            <person name="Sun Q."/>
        </authorList>
    </citation>
    <scope>NUCLEOTIDE SEQUENCE</scope>
    <source>
        <strain evidence="6">NSJ-53</strain>
    </source>
</reference>
<dbReference type="RefSeq" id="WP_249317255.1">
    <property type="nucleotide sequence ID" value="NZ_JACRSR010000004.1"/>
</dbReference>
<dbReference type="Gene3D" id="3.40.1190.20">
    <property type="match status" value="1"/>
</dbReference>
<dbReference type="InterPro" id="IPR029056">
    <property type="entry name" value="Ribokinase-like"/>
</dbReference>
<keyword evidence="3 4" id="KW-0418">Kinase</keyword>
<dbReference type="GO" id="GO:0006796">
    <property type="term" value="P:phosphate-containing compound metabolic process"/>
    <property type="evidence" value="ECO:0007669"/>
    <property type="project" value="UniProtKB-ARBA"/>
</dbReference>
<dbReference type="InterPro" id="IPR011611">
    <property type="entry name" value="PfkB_dom"/>
</dbReference>
<dbReference type="EMBL" id="JACRSR010000004">
    <property type="protein sequence ID" value="MBC8532143.1"/>
    <property type="molecule type" value="Genomic_DNA"/>
</dbReference>
<dbReference type="PRINTS" id="PR00990">
    <property type="entry name" value="RIBOKINASE"/>
</dbReference>
<dbReference type="SUPFAM" id="SSF53613">
    <property type="entry name" value="Ribokinase-like"/>
    <property type="match status" value="1"/>
</dbReference>
<evidence type="ECO:0000313" key="7">
    <source>
        <dbReference type="Proteomes" id="UP000623172"/>
    </source>
</evidence>
<evidence type="ECO:0000256" key="1">
    <source>
        <dbReference type="ARBA" id="ARBA00010688"/>
    </source>
</evidence>
<dbReference type="Proteomes" id="UP000623172">
    <property type="component" value="Unassembled WGS sequence"/>
</dbReference>
<feature type="domain" description="Carbohydrate kinase PfkB" evidence="5">
    <location>
        <begin position="7"/>
        <end position="300"/>
    </location>
</feature>
<evidence type="ECO:0000256" key="4">
    <source>
        <dbReference type="RuleBase" id="RU003704"/>
    </source>
</evidence>